<keyword evidence="3" id="KW-1185">Reference proteome</keyword>
<dbReference type="EMBL" id="MN689524">
    <property type="protein sequence ID" value="QGT53351.1"/>
    <property type="molecule type" value="Genomic_DNA"/>
</dbReference>
<reference evidence="2 3" key="1">
    <citation type="submission" date="2019-11" db="EMBL/GenBank/DDBJ databases">
        <title>Genome Sequences of 31 Lactococcus lactis Bacteriophages Isolated from Foods.</title>
        <authorList>
            <person name="Marcelli B."/>
            <person name="de Jong A."/>
            <person name="Kuipers O.P."/>
        </authorList>
    </citation>
    <scope>NUCLEOTIDE SEQUENCE [LARGE SCALE GENOMIC DNA]</scope>
</reference>
<organism evidence="2 3">
    <name type="scientific">Lactococcus phage CHPC964</name>
    <dbReference type="NCBI Taxonomy" id="2675256"/>
    <lineage>
        <taxon>Viruses</taxon>
        <taxon>Duplodnaviria</taxon>
        <taxon>Heunggongvirae</taxon>
        <taxon>Uroviricota</taxon>
        <taxon>Caudoviricetes</taxon>
        <taxon>Skunavirus</taxon>
        <taxon>Skunavirus CHPC964</taxon>
    </lineage>
</organism>
<evidence type="ECO:0000313" key="2">
    <source>
        <dbReference type="EMBL" id="QGT53351.1"/>
    </source>
</evidence>
<proteinExistence type="predicted"/>
<evidence type="ECO:0000313" key="3">
    <source>
        <dbReference type="Proteomes" id="UP000426622"/>
    </source>
</evidence>
<name>A0A650EUZ8_9CAUD</name>
<dbReference type="Proteomes" id="UP000426622">
    <property type="component" value="Segment"/>
</dbReference>
<keyword evidence="1" id="KW-0472">Membrane</keyword>
<feature type="transmembrane region" description="Helical" evidence="1">
    <location>
        <begin position="6"/>
        <end position="30"/>
    </location>
</feature>
<sequence length="35" mass="3901">MIDVVGWFAIGVVVGMAVSCVFCMFLVWLFTKDSE</sequence>
<evidence type="ECO:0000256" key="1">
    <source>
        <dbReference type="SAM" id="Phobius"/>
    </source>
</evidence>
<protein>
    <submittedName>
        <fullName evidence="2">Uncharacterized protein</fullName>
    </submittedName>
</protein>
<accession>A0A650EUZ8</accession>
<keyword evidence="1" id="KW-1133">Transmembrane helix</keyword>
<gene>
    <name evidence="2" type="ORF">CHPC964_001013</name>
</gene>
<keyword evidence="1" id="KW-0812">Transmembrane</keyword>